<keyword evidence="3" id="KW-1185">Reference proteome</keyword>
<dbReference type="AlphaFoldDB" id="A0A4Y8AXK4"/>
<protein>
    <submittedName>
        <fullName evidence="2">YaiO family outer membrane beta-barrel protein</fullName>
    </submittedName>
</protein>
<dbReference type="Gene3D" id="1.25.40.10">
    <property type="entry name" value="Tetratricopeptide repeat domain"/>
    <property type="match status" value="1"/>
</dbReference>
<comment type="caution">
    <text evidence="2">The sequence shown here is derived from an EMBL/GenBank/DDBJ whole genome shotgun (WGS) entry which is preliminary data.</text>
</comment>
<evidence type="ECO:0000313" key="3">
    <source>
        <dbReference type="Proteomes" id="UP000298517"/>
    </source>
</evidence>
<dbReference type="InterPro" id="IPR011990">
    <property type="entry name" value="TPR-like_helical_dom_sf"/>
</dbReference>
<dbReference type="RefSeq" id="WP_134246762.1">
    <property type="nucleotide sequence ID" value="NZ_SNQI01000001.1"/>
</dbReference>
<evidence type="ECO:0000259" key="1">
    <source>
        <dbReference type="Pfam" id="PF19413"/>
    </source>
</evidence>
<dbReference type="InterPro" id="IPR030887">
    <property type="entry name" value="Beta-barrel_YaiO"/>
</dbReference>
<dbReference type="OrthoDB" id="742239at2"/>
<dbReference type="NCBIfam" id="TIGR04390">
    <property type="entry name" value="OMP_YaiO_dom"/>
    <property type="match status" value="1"/>
</dbReference>
<name>A0A4Y8AXK4_9FLAO</name>
<evidence type="ECO:0000313" key="2">
    <source>
        <dbReference type="EMBL" id="TEW76752.1"/>
    </source>
</evidence>
<organism evidence="2 3">
    <name type="scientific">Gramella jeungdoensis</name>
    <dbReference type="NCBI Taxonomy" id="708091"/>
    <lineage>
        <taxon>Bacteria</taxon>
        <taxon>Pseudomonadati</taxon>
        <taxon>Bacteroidota</taxon>
        <taxon>Flavobacteriia</taxon>
        <taxon>Flavobacteriales</taxon>
        <taxon>Flavobacteriaceae</taxon>
        <taxon>Christiangramia</taxon>
    </lineage>
</organism>
<sequence length="422" mass="48518">MVLKIIVKLSYIFIFIIVLPISAQQKVFNGNPDTAFEKARNMAFNGQRKQAQDTLLLILTKYPNYHDIRSFLASTYSWDGNYADARKEFKYVLQKDSDRQTSWVAAINNELWSETPFSALKMANEALIYFPNDAELLLLKARAEANSKNPKEALITVNALLETNQNNQKAIEYKESLIQGLRFNSIGISYNTDLYSEVFDPMQYYTLYYSRATKFGSITSKINFNRRFQDNGLQFEIDMYPRIITGLYAYLNVGFSNSYLFPKFRFGAELYKSLPHSFEASLGIRTLKYSTTTNIFTGSVGWYTGNSYFSLRPYVTPGDSGSSISGGLTYRLYRSDADNYFGVSGSMGYSPDEYEQNNQGTIVNEKISFESQKIKLRYYFTSKNNKNAWGTQVGITHQEITFDEGNFFWIYSLGLSWNLKFK</sequence>
<dbReference type="SUPFAM" id="SSF48452">
    <property type="entry name" value="TPR-like"/>
    <property type="match status" value="1"/>
</dbReference>
<dbReference type="Proteomes" id="UP000298517">
    <property type="component" value="Unassembled WGS sequence"/>
</dbReference>
<dbReference type="EMBL" id="SNQI01000001">
    <property type="protein sequence ID" value="TEW76752.1"/>
    <property type="molecule type" value="Genomic_DNA"/>
</dbReference>
<feature type="domain" description="YaiO beta-barrel" evidence="1">
    <location>
        <begin position="184"/>
        <end position="353"/>
    </location>
</feature>
<accession>A0A4Y8AXK4</accession>
<reference evidence="2 3" key="1">
    <citation type="journal article" date="2011" name="J. Microbiol.">
        <title>Gramella jeungdoensis sp. nov., isolated from a solar saltern in Korea.</title>
        <authorList>
            <person name="Joung Y."/>
            <person name="Kim H."/>
            <person name="Jang T."/>
            <person name="Ahn T.S."/>
            <person name="Joh K."/>
        </authorList>
    </citation>
    <scope>NUCLEOTIDE SEQUENCE [LARGE SCALE GENOMIC DNA]</scope>
    <source>
        <strain evidence="2 3">KCTC 23123</strain>
    </source>
</reference>
<gene>
    <name evidence="2" type="primary">yaiO</name>
    <name evidence="2" type="ORF">E2488_02575</name>
</gene>
<proteinExistence type="predicted"/>
<dbReference type="Pfam" id="PF19413">
    <property type="entry name" value="YaiO"/>
    <property type="match status" value="1"/>
</dbReference>